<dbReference type="Proteomes" id="UP001152320">
    <property type="component" value="Chromosome 18"/>
</dbReference>
<comment type="subcellular location">
    <subcellularLocation>
        <location evidence="1">Secreted</location>
    </subcellularLocation>
</comment>
<keyword evidence="2" id="KW-0964">Secreted</keyword>
<dbReference type="SUPFAM" id="SSF49842">
    <property type="entry name" value="TNF-like"/>
    <property type="match status" value="1"/>
</dbReference>
<keyword evidence="4" id="KW-0176">Collagen</keyword>
<dbReference type="InterPro" id="IPR050392">
    <property type="entry name" value="Collagen/C1q_domain"/>
</dbReference>
<organism evidence="7 8">
    <name type="scientific">Holothuria leucospilota</name>
    <name type="common">Black long sea cucumber</name>
    <name type="synonym">Mertensiothuria leucospilota</name>
    <dbReference type="NCBI Taxonomy" id="206669"/>
    <lineage>
        <taxon>Eukaryota</taxon>
        <taxon>Metazoa</taxon>
        <taxon>Echinodermata</taxon>
        <taxon>Eleutherozoa</taxon>
        <taxon>Echinozoa</taxon>
        <taxon>Holothuroidea</taxon>
        <taxon>Aspidochirotacea</taxon>
        <taxon>Aspidochirotida</taxon>
        <taxon>Holothuriidae</taxon>
        <taxon>Holothuria</taxon>
    </lineage>
</organism>
<feature type="compositionally biased region" description="Basic and acidic residues" evidence="5">
    <location>
        <begin position="21"/>
        <end position="30"/>
    </location>
</feature>
<dbReference type="GO" id="GO:0005576">
    <property type="term" value="C:extracellular region"/>
    <property type="evidence" value="ECO:0007669"/>
    <property type="project" value="UniProtKB-SubCell"/>
</dbReference>
<evidence type="ECO:0000256" key="3">
    <source>
        <dbReference type="ARBA" id="ARBA00022729"/>
    </source>
</evidence>
<dbReference type="SMART" id="SM00110">
    <property type="entry name" value="C1Q"/>
    <property type="match status" value="1"/>
</dbReference>
<reference evidence="7" key="1">
    <citation type="submission" date="2021-10" db="EMBL/GenBank/DDBJ databases">
        <title>Tropical sea cucumber genome reveals ecological adaptation and Cuvierian tubules defense mechanism.</title>
        <authorList>
            <person name="Chen T."/>
        </authorList>
    </citation>
    <scope>NUCLEOTIDE SEQUENCE</scope>
    <source>
        <strain evidence="7">Nanhai2018</strain>
        <tissue evidence="7">Muscle</tissue>
    </source>
</reference>
<dbReference type="InterPro" id="IPR008160">
    <property type="entry name" value="Collagen"/>
</dbReference>
<evidence type="ECO:0000256" key="1">
    <source>
        <dbReference type="ARBA" id="ARBA00004613"/>
    </source>
</evidence>
<name>A0A9Q1BG16_HOLLE</name>
<dbReference type="Gene3D" id="2.60.120.40">
    <property type="match status" value="1"/>
</dbReference>
<dbReference type="Pfam" id="PF01391">
    <property type="entry name" value="Collagen"/>
    <property type="match status" value="1"/>
</dbReference>
<dbReference type="PROSITE" id="PS50871">
    <property type="entry name" value="C1Q"/>
    <property type="match status" value="1"/>
</dbReference>
<protein>
    <submittedName>
        <fullName evidence="7">Complement C1q and tumor necrosis factor-related protein 9A</fullName>
    </submittedName>
</protein>
<dbReference type="InterPro" id="IPR008983">
    <property type="entry name" value="Tumour_necrosis_fac-like_dom"/>
</dbReference>
<evidence type="ECO:0000256" key="5">
    <source>
        <dbReference type="SAM" id="MobiDB-lite"/>
    </source>
</evidence>
<feature type="domain" description="C1q" evidence="6">
    <location>
        <begin position="134"/>
        <end position="273"/>
    </location>
</feature>
<evidence type="ECO:0000256" key="4">
    <source>
        <dbReference type="ARBA" id="ARBA00023119"/>
    </source>
</evidence>
<dbReference type="PANTHER" id="PTHR15427">
    <property type="entry name" value="EMILIN ELASTIN MICROFIBRIL INTERFACE-LOCATED PROTEIN ELASTIN MICROFIBRIL INTERFACER"/>
    <property type="match status" value="1"/>
</dbReference>
<evidence type="ECO:0000313" key="8">
    <source>
        <dbReference type="Proteomes" id="UP001152320"/>
    </source>
</evidence>
<dbReference type="PANTHER" id="PTHR15427:SF52">
    <property type="entry name" value="C1Q DOMAIN-CONTAINING PROTEIN"/>
    <property type="match status" value="1"/>
</dbReference>
<sequence length="275" mass="30013">MRQRLQQAPSHVLAVPEGILDHRDHKECQESKASLEYQGAPGSHGTNGIPGLHGTKGDPGPSGIAGPEGPKGEAGPKGIPGKIGLQGSRGPRGHSGSSGRNGEDGTKGSKGQKGERGDSNLWQNIEFTMLPSNHVHSYSAFSAACSKEVLAEPIEDTILIFDTVFVNVGNDFDSERGVFNCRINGTYYFIVHANKWSNQNDLFLKLMKNGQMKIALYEDAGYDYYDMTSNSLLLHLVEGDQVWLQLHINNRVYGGSSRMTTFSGWLLYEDPLPHD</sequence>
<evidence type="ECO:0000256" key="2">
    <source>
        <dbReference type="ARBA" id="ARBA00022525"/>
    </source>
</evidence>
<keyword evidence="8" id="KW-1185">Reference proteome</keyword>
<evidence type="ECO:0000313" key="7">
    <source>
        <dbReference type="EMBL" id="KAJ8025205.1"/>
    </source>
</evidence>
<evidence type="ECO:0000259" key="6">
    <source>
        <dbReference type="PROSITE" id="PS50871"/>
    </source>
</evidence>
<dbReference type="InterPro" id="IPR001073">
    <property type="entry name" value="C1q_dom"/>
</dbReference>
<gene>
    <name evidence="7" type="ORF">HOLleu_35345</name>
</gene>
<feature type="region of interest" description="Disordered" evidence="5">
    <location>
        <begin position="21"/>
        <end position="118"/>
    </location>
</feature>
<dbReference type="OrthoDB" id="10062814at2759"/>
<comment type="caution">
    <text evidence="7">The sequence shown here is derived from an EMBL/GenBank/DDBJ whole genome shotgun (WGS) entry which is preliminary data.</text>
</comment>
<dbReference type="PRINTS" id="PR00007">
    <property type="entry name" value="COMPLEMNTC1Q"/>
</dbReference>
<dbReference type="Pfam" id="PF00386">
    <property type="entry name" value="C1q"/>
    <property type="match status" value="1"/>
</dbReference>
<accession>A0A9Q1BG16</accession>
<proteinExistence type="predicted"/>
<feature type="compositionally biased region" description="Basic and acidic residues" evidence="5">
    <location>
        <begin position="101"/>
        <end position="118"/>
    </location>
</feature>
<dbReference type="EMBL" id="JAIZAY010000018">
    <property type="protein sequence ID" value="KAJ8025205.1"/>
    <property type="molecule type" value="Genomic_DNA"/>
</dbReference>
<keyword evidence="3" id="KW-0732">Signal</keyword>
<dbReference type="AlphaFoldDB" id="A0A9Q1BG16"/>